<dbReference type="PROSITE" id="PS00061">
    <property type="entry name" value="ADH_SHORT"/>
    <property type="match status" value="1"/>
</dbReference>
<evidence type="ECO:0000313" key="4">
    <source>
        <dbReference type="EMBL" id="KAJ5404088.1"/>
    </source>
</evidence>
<evidence type="ECO:0000256" key="2">
    <source>
        <dbReference type="ARBA" id="ARBA00022857"/>
    </source>
</evidence>
<reference evidence="4" key="1">
    <citation type="submission" date="2022-12" db="EMBL/GenBank/DDBJ databases">
        <authorList>
            <person name="Petersen C."/>
        </authorList>
    </citation>
    <scope>NUCLEOTIDE SEQUENCE</scope>
    <source>
        <strain evidence="4">IBT 29677</strain>
    </source>
</reference>
<dbReference type="PANTHER" id="PTHR43618:SF18">
    <property type="entry name" value="SHORT CHAIN DEHYDROGENASE_REDUCTASE FAMILY (AFU_ORTHOLOGUE AFUA_5G12480)"/>
    <property type="match status" value="1"/>
</dbReference>
<proteinExistence type="inferred from homology"/>
<keyword evidence="5" id="KW-1185">Reference proteome</keyword>
<dbReference type="GeneID" id="81367576"/>
<comment type="similarity">
    <text evidence="1">Belongs to the short-chain dehydrogenases/reductases (SDR) family.</text>
</comment>
<dbReference type="Gene3D" id="3.40.50.720">
    <property type="entry name" value="NAD(P)-binding Rossmann-like Domain"/>
    <property type="match status" value="1"/>
</dbReference>
<dbReference type="GO" id="GO:0016491">
    <property type="term" value="F:oxidoreductase activity"/>
    <property type="evidence" value="ECO:0007669"/>
    <property type="project" value="UniProtKB-KW"/>
</dbReference>
<dbReference type="RefSeq" id="XP_056491330.1">
    <property type="nucleotide sequence ID" value="XM_056628596.1"/>
</dbReference>
<keyword evidence="2" id="KW-0521">NADP</keyword>
<gene>
    <name evidence="4" type="ORF">N7509_003959</name>
</gene>
<reference evidence="4" key="2">
    <citation type="journal article" date="2023" name="IMA Fungus">
        <title>Comparative genomic study of the Penicillium genus elucidates a diverse pangenome and 15 lateral gene transfer events.</title>
        <authorList>
            <person name="Petersen C."/>
            <person name="Sorensen T."/>
            <person name="Nielsen M.R."/>
            <person name="Sondergaard T.E."/>
            <person name="Sorensen J.L."/>
            <person name="Fitzpatrick D.A."/>
            <person name="Frisvad J.C."/>
            <person name="Nielsen K.L."/>
        </authorList>
    </citation>
    <scope>NUCLEOTIDE SEQUENCE</scope>
    <source>
        <strain evidence="4">IBT 29677</strain>
    </source>
</reference>
<accession>A0A9W9W5Z7</accession>
<evidence type="ECO:0000313" key="5">
    <source>
        <dbReference type="Proteomes" id="UP001147747"/>
    </source>
</evidence>
<organism evidence="4 5">
    <name type="scientific">Penicillium cosmopolitanum</name>
    <dbReference type="NCBI Taxonomy" id="1131564"/>
    <lineage>
        <taxon>Eukaryota</taxon>
        <taxon>Fungi</taxon>
        <taxon>Dikarya</taxon>
        <taxon>Ascomycota</taxon>
        <taxon>Pezizomycotina</taxon>
        <taxon>Eurotiomycetes</taxon>
        <taxon>Eurotiomycetidae</taxon>
        <taxon>Eurotiales</taxon>
        <taxon>Aspergillaceae</taxon>
        <taxon>Penicillium</taxon>
    </lineage>
</organism>
<dbReference type="InterPro" id="IPR052178">
    <property type="entry name" value="Sec_Metab_Biosynth_SDR"/>
</dbReference>
<dbReference type="OrthoDB" id="2962696at2759"/>
<dbReference type="PANTHER" id="PTHR43618">
    <property type="entry name" value="7-ALPHA-HYDROXYSTEROID DEHYDROGENASE"/>
    <property type="match status" value="1"/>
</dbReference>
<dbReference type="InterPro" id="IPR002347">
    <property type="entry name" value="SDR_fam"/>
</dbReference>
<keyword evidence="3" id="KW-0560">Oxidoreductase</keyword>
<dbReference type="InterPro" id="IPR020904">
    <property type="entry name" value="Sc_DH/Rdtase_CS"/>
</dbReference>
<dbReference type="Pfam" id="PF13561">
    <property type="entry name" value="adh_short_C2"/>
    <property type="match status" value="1"/>
</dbReference>
<evidence type="ECO:0000256" key="3">
    <source>
        <dbReference type="ARBA" id="ARBA00023002"/>
    </source>
</evidence>
<dbReference type="Proteomes" id="UP001147747">
    <property type="component" value="Unassembled WGS sequence"/>
</dbReference>
<dbReference type="PROSITE" id="PS51257">
    <property type="entry name" value="PROKAR_LIPOPROTEIN"/>
    <property type="match status" value="1"/>
</dbReference>
<dbReference type="Pfam" id="PF00106">
    <property type="entry name" value="adh_short"/>
    <property type="match status" value="1"/>
</dbReference>
<name>A0A9W9W5Z7_9EURO</name>
<evidence type="ECO:0000256" key="1">
    <source>
        <dbReference type="ARBA" id="ARBA00006484"/>
    </source>
</evidence>
<comment type="caution">
    <text evidence="4">The sequence shown here is derived from an EMBL/GenBank/DDBJ whole genome shotgun (WGS) entry which is preliminary data.</text>
</comment>
<dbReference type="CDD" id="cd05233">
    <property type="entry name" value="SDR_c"/>
    <property type="match status" value="1"/>
</dbReference>
<dbReference type="AlphaFoldDB" id="A0A9W9W5Z7"/>
<sequence>MKFTPAPCVNTDSFPSGIGLSIVSCLVQTSAARVYILGRRLPILQDASQRLGNTVIPIECDVTNPDSVSSAVSCIERPDYKGANIATTIDELQRSLLNTWSGWEATFAVNLSAVVGVSAAFLKLLDEGNRRRGWPAEKTSLAPSDTVDLEDKRSSQIITVASIAGLNQYITAGLSYSGSKAAAILLAHLLAPWGIRCNVINPGSMVSPRSLGPFAFYPSDMSVGTKDTYSYNDVPAGRKGDFQDVAGVVLYLICKAGAYANGNMQITDGGRLSVMPATY</sequence>
<dbReference type="SUPFAM" id="SSF51735">
    <property type="entry name" value="NAD(P)-binding Rossmann-fold domains"/>
    <property type="match status" value="1"/>
</dbReference>
<protein>
    <submittedName>
        <fullName evidence="4">NAD(P)-binding protein</fullName>
    </submittedName>
</protein>
<dbReference type="InterPro" id="IPR036291">
    <property type="entry name" value="NAD(P)-bd_dom_sf"/>
</dbReference>
<dbReference type="PRINTS" id="PR00081">
    <property type="entry name" value="GDHRDH"/>
</dbReference>
<dbReference type="EMBL" id="JAPZBU010000005">
    <property type="protein sequence ID" value="KAJ5404088.1"/>
    <property type="molecule type" value="Genomic_DNA"/>
</dbReference>